<evidence type="ECO:0000313" key="27">
    <source>
        <dbReference type="Proteomes" id="UP000514715"/>
    </source>
</evidence>
<evidence type="ECO:0000256" key="6">
    <source>
        <dbReference type="ARBA" id="ARBA00022833"/>
    </source>
</evidence>
<keyword evidence="8 19" id="KW-0238">DNA-binding</keyword>
<dbReference type="Pfam" id="PF12833">
    <property type="entry name" value="HTH_18"/>
    <property type="match status" value="1"/>
</dbReference>
<feature type="binding site" evidence="16">
    <location>
        <position position="67"/>
    </location>
    <ligand>
        <name>DNA</name>
        <dbReference type="ChEBI" id="CHEBI:16991"/>
    </ligand>
</feature>
<dbReference type="SUPFAM" id="SSF53155">
    <property type="entry name" value="Methylated DNA-protein cysteine methyltransferase domain"/>
    <property type="match status" value="1"/>
</dbReference>
<feature type="binding site" evidence="17">
    <location>
        <position position="69"/>
    </location>
    <ligand>
        <name>Zn(2+)</name>
        <dbReference type="ChEBI" id="CHEBI:29105"/>
    </ligand>
</feature>
<protein>
    <recommendedName>
        <fullName evidence="14">Regulatory protein of adaptive response</fullName>
    </recommendedName>
</protein>
<dbReference type="SUPFAM" id="SSF46689">
    <property type="entry name" value="Homeodomain-like"/>
    <property type="match status" value="1"/>
</dbReference>
<reference evidence="23 24" key="2">
    <citation type="submission" date="2018-11" db="EMBL/GenBank/DDBJ databases">
        <title>Enterobacteriaceae from Patient.</title>
        <authorList>
            <person name="Shen C."/>
            <person name="Yang Y."/>
            <person name="Tian G."/>
        </authorList>
    </citation>
    <scope>NUCLEOTIDE SEQUENCE [LARGE SCALE GENOMIC DNA]</scope>
    <source>
        <strain evidence="23 24">GBGD28</strain>
    </source>
</reference>
<sequence length="354" mass="39338">MKNATCLTDDQRWQSVLARDPNADGEFVFAVRTTGIFCRPSCRARHALRENVSFYANASEALTAGFRPCKRCQPDKANAQQHRLDKITHACRLLEQETPVTLEALADQVAMSPFHLHRLFKATTGMTPKAWQQAWRARRLRELLAKGESVTTSILNAGFPDSSSYYRKADETLGMTAKQFRHGGENLAVRYALADCELGRCLVAESERGICAILLGDDDATLISELQQMFPAADNAPADLMFQQHVREVIASLNQRDTPLTLPLDIRGTAFQQQVWQALRTIPCGETVSYQQLANAIGKPKAVRAVASACAANKLAIVIPCHRVVRGDGTLSGYRWGVSRKAQLLRREAENEER</sequence>
<evidence type="ECO:0000256" key="8">
    <source>
        <dbReference type="ARBA" id="ARBA00023125"/>
    </source>
</evidence>
<dbReference type="FunFam" id="3.40.10.10:FF:000001">
    <property type="entry name" value="DNA-3-methyladenine glycosylase 2"/>
    <property type="match status" value="1"/>
</dbReference>
<accession>A0A0A1AC71</accession>
<dbReference type="Proteomes" id="UP000472856">
    <property type="component" value="Unassembled WGS sequence"/>
</dbReference>
<dbReference type="EMBL" id="JAAJRI010000002">
    <property type="protein sequence ID" value="NGE87517.1"/>
    <property type="molecule type" value="Genomic_DNA"/>
</dbReference>
<name>A0A0A1AC71_ECOLX</name>
<keyword evidence="7" id="KW-0805">Transcription regulation</keyword>
<dbReference type="PANTHER" id="PTHR10815:SF14">
    <property type="entry name" value="BIFUNCTIONAL TRANSCRIPTIONAL ACTIVATOR_DNA REPAIR ENZYME ADA"/>
    <property type="match status" value="1"/>
</dbReference>
<evidence type="ECO:0000313" key="23">
    <source>
        <dbReference type="EMBL" id="RRD78023.1"/>
    </source>
</evidence>
<dbReference type="Proteomes" id="UP000271008">
    <property type="component" value="Unassembled WGS sequence"/>
</dbReference>
<dbReference type="InterPro" id="IPR018060">
    <property type="entry name" value="HTH_AraC"/>
</dbReference>
<evidence type="ECO:0000256" key="1">
    <source>
        <dbReference type="ARBA" id="ARBA00001286"/>
    </source>
</evidence>
<dbReference type="Gene3D" id="3.40.10.10">
    <property type="entry name" value="DNA Methylphosphotriester Repair Domain"/>
    <property type="match status" value="1"/>
</dbReference>
<evidence type="ECO:0000256" key="4">
    <source>
        <dbReference type="ARBA" id="ARBA00022723"/>
    </source>
</evidence>
<reference evidence="19" key="1">
    <citation type="journal article" date="2018" name="Genome Biol.">
        <title>SKESA: strategic k-mer extension for scrupulous assemblies.</title>
        <authorList>
            <person name="Souvorov A."/>
            <person name="Agarwala R."/>
            <person name="Lipman D.J."/>
        </authorList>
    </citation>
    <scope>NUCLEOTIDE SEQUENCE [LARGE SCALE GENOMIC DNA]</scope>
    <source>
        <strain evidence="19">EC00605</strain>
    </source>
</reference>
<feature type="binding site" evidence="17">
    <location>
        <position position="38"/>
    </location>
    <ligand>
        <name>Zn(2+)</name>
        <dbReference type="ChEBI" id="CHEBI:29105"/>
    </ligand>
</feature>
<reference evidence="20 25" key="3">
    <citation type="journal article" date="2019" name="Nat. Med.">
        <title>A library of human gut bacterial isolates paired with longitudinal multiomics data enables mechanistic microbiome research.</title>
        <authorList>
            <person name="Poyet M."/>
            <person name="Groussin M."/>
            <person name="Gibbons S.M."/>
            <person name="Avila-Pacheco J."/>
            <person name="Jiang X."/>
            <person name="Kearney S.M."/>
            <person name="Perrotta A.R."/>
            <person name="Berdy B."/>
            <person name="Zhao S."/>
            <person name="Lieberman T.D."/>
            <person name="Swanson P.K."/>
            <person name="Smith M."/>
            <person name="Roesemann S."/>
            <person name="Alexander J.E."/>
            <person name="Rich S.A."/>
            <person name="Livny J."/>
            <person name="Vlamakis H."/>
            <person name="Clish C."/>
            <person name="Bullock K."/>
            <person name="Deik A."/>
            <person name="Scott J."/>
            <person name="Pierce K.A."/>
            <person name="Xavier R.J."/>
            <person name="Alm E.J."/>
        </authorList>
    </citation>
    <scope>NUCLEOTIDE SEQUENCE [LARGE SCALE GENOMIC DNA]</scope>
    <source>
        <strain evidence="20 25">BIOML-A382</strain>
    </source>
</reference>
<evidence type="ECO:0000256" key="5">
    <source>
        <dbReference type="ARBA" id="ARBA00022763"/>
    </source>
</evidence>
<evidence type="ECO:0000256" key="14">
    <source>
        <dbReference type="ARBA" id="ARBA00078299"/>
    </source>
</evidence>
<dbReference type="FunFam" id="3.30.160.70:FF:000002">
    <property type="entry name" value="Bifunctional transcriptional activator/DNA repair enzyme Ada"/>
    <property type="match status" value="1"/>
</dbReference>
<dbReference type="NCBIfam" id="NF011964">
    <property type="entry name" value="PRK15435.1"/>
    <property type="match status" value="1"/>
</dbReference>
<evidence type="ECO:0000256" key="16">
    <source>
        <dbReference type="PIRSR" id="PIRSR000409-2"/>
    </source>
</evidence>
<comment type="catalytic activity">
    <reaction evidence="1">
        <text>a 4-O-methyl-thymidine in DNA + L-cysteinyl-[protein] = a thymidine in DNA + S-methyl-L-cysteinyl-[protein]</text>
        <dbReference type="Rhea" id="RHEA:53428"/>
        <dbReference type="Rhea" id="RHEA-COMP:10131"/>
        <dbReference type="Rhea" id="RHEA-COMP:10132"/>
        <dbReference type="Rhea" id="RHEA-COMP:13555"/>
        <dbReference type="Rhea" id="RHEA-COMP:13556"/>
        <dbReference type="ChEBI" id="CHEBI:29950"/>
        <dbReference type="ChEBI" id="CHEBI:82612"/>
        <dbReference type="ChEBI" id="CHEBI:137386"/>
        <dbReference type="ChEBI" id="CHEBI:137387"/>
        <dbReference type="EC" id="2.1.1.63"/>
    </reaction>
</comment>
<evidence type="ECO:0000313" key="21">
    <source>
        <dbReference type="EMBL" id="NGE87517.1"/>
    </source>
</evidence>
<dbReference type="Gene3D" id="1.10.10.10">
    <property type="entry name" value="Winged helix-like DNA-binding domain superfamily/Winged helix DNA-binding domain"/>
    <property type="match status" value="1"/>
</dbReference>
<dbReference type="Proteomes" id="UP000514715">
    <property type="component" value="Chromosome"/>
</dbReference>
<gene>
    <name evidence="19" type="primary">ada</name>
    <name evidence="23" type="ORF">EIA08_04195</name>
    <name evidence="21" type="ORF">G5603_04845</name>
    <name evidence="20" type="ORF">GKF66_07395</name>
    <name evidence="19" type="ORF">HL601_00755</name>
    <name evidence="22" type="ORF">HVW04_23900</name>
</gene>
<dbReference type="Proteomes" id="UP000438958">
    <property type="component" value="Unassembled WGS sequence"/>
</dbReference>
<feature type="binding site" evidence="17">
    <location>
        <position position="72"/>
    </location>
    <ligand>
        <name>Zn(2+)</name>
        <dbReference type="ChEBI" id="CHEBI:29105"/>
    </ligand>
</feature>
<dbReference type="Pfam" id="PF02870">
    <property type="entry name" value="Methyltransf_1N"/>
    <property type="match status" value="1"/>
</dbReference>
<evidence type="ECO:0000256" key="17">
    <source>
        <dbReference type="PIRSR" id="PIRSR000409-3"/>
    </source>
</evidence>
<evidence type="ECO:0000259" key="18">
    <source>
        <dbReference type="PROSITE" id="PS01124"/>
    </source>
</evidence>
<evidence type="ECO:0000313" key="24">
    <source>
        <dbReference type="Proteomes" id="UP000271008"/>
    </source>
</evidence>
<evidence type="ECO:0000313" key="22">
    <source>
        <dbReference type="EMBL" id="QMP47726.1"/>
    </source>
</evidence>
<keyword evidence="10" id="KW-0804">Transcription</keyword>
<feature type="binding site" evidence="16">
    <location>
        <position position="45"/>
    </location>
    <ligand>
        <name>DNA</name>
        <dbReference type="ChEBI" id="CHEBI:16991"/>
    </ligand>
</feature>
<comment type="similarity">
    <text evidence="13">In the C-terminal section; belongs to the MGMT family.</text>
</comment>
<dbReference type="InterPro" id="IPR008332">
    <property type="entry name" value="MethylG_MeTrfase_N"/>
</dbReference>
<dbReference type="InterPro" id="IPR036631">
    <property type="entry name" value="MGMT_N_sf"/>
</dbReference>
<dbReference type="NCBIfam" id="TIGR00589">
    <property type="entry name" value="ogt"/>
    <property type="match status" value="1"/>
</dbReference>
<keyword evidence="9" id="KW-0010">Activator</keyword>
<keyword evidence="4 16" id="KW-0479">Metal-binding</keyword>
<evidence type="ECO:0000256" key="15">
    <source>
        <dbReference type="PIRSR" id="PIRSR000409-1"/>
    </source>
</evidence>
<feature type="domain" description="HTH araC/xylS-type" evidence="18">
    <location>
        <begin position="85"/>
        <end position="183"/>
    </location>
</feature>
<comment type="cofactor">
    <cofactor evidence="16">
        <name>Zn(2+)</name>
        <dbReference type="ChEBI" id="CHEBI:29105"/>
    </cofactor>
    <text evidence="16">Binds 1 zinc ion per subunit.</text>
</comment>
<evidence type="ECO:0000256" key="11">
    <source>
        <dbReference type="ARBA" id="ARBA00023204"/>
    </source>
</evidence>
<keyword evidence="11" id="KW-0234">DNA repair</keyword>
<feature type="binding site" evidence="17">
    <location>
        <position position="42"/>
    </location>
    <ligand>
        <name>Zn(2+)</name>
        <dbReference type="ChEBI" id="CHEBI:29105"/>
    </ligand>
</feature>
<evidence type="ECO:0000313" key="19">
    <source>
        <dbReference type="EMBL" id="HAJ0994142.1"/>
    </source>
</evidence>
<dbReference type="GO" id="GO:0006307">
    <property type="term" value="P:DNA alkylation repair"/>
    <property type="evidence" value="ECO:0007669"/>
    <property type="project" value="UniProtKB-ARBA"/>
</dbReference>
<dbReference type="PIRSF" id="PIRSF000409">
    <property type="entry name" value="Ada"/>
    <property type="match status" value="1"/>
</dbReference>
<dbReference type="GO" id="GO:0003700">
    <property type="term" value="F:DNA-binding transcription factor activity"/>
    <property type="evidence" value="ECO:0007669"/>
    <property type="project" value="InterPro"/>
</dbReference>
<dbReference type="InterPro" id="IPR036388">
    <property type="entry name" value="WH-like_DNA-bd_sf"/>
</dbReference>
<evidence type="ECO:0000256" key="3">
    <source>
        <dbReference type="ARBA" id="ARBA00022679"/>
    </source>
</evidence>
<dbReference type="Gene3D" id="3.30.160.70">
    <property type="entry name" value="Methylated DNA-protein cysteine methyltransferase domain"/>
    <property type="match status" value="1"/>
</dbReference>
<dbReference type="Pfam" id="PF02805">
    <property type="entry name" value="Ada_Zn_binding"/>
    <property type="match status" value="1"/>
</dbReference>
<keyword evidence="5" id="KW-0227">DNA damage</keyword>
<dbReference type="SUPFAM" id="SSF57884">
    <property type="entry name" value="Ada DNA repair protein, N-terminal domain (N-Ada 10)"/>
    <property type="match status" value="1"/>
</dbReference>
<proteinExistence type="inferred from homology"/>
<dbReference type="InterPro" id="IPR035451">
    <property type="entry name" value="Ada-like_dom_sf"/>
</dbReference>
<keyword evidence="3 19" id="KW-0808">Transferase</keyword>
<reference evidence="21 26" key="5">
    <citation type="submission" date="2020-02" db="EMBL/GenBank/DDBJ databases">
        <title>WGS of Carbapenem-Resistant Enterobacteriaceae.</title>
        <authorList>
            <person name="Tokajian S."/>
            <person name="El Chaar M."/>
            <person name="El Khoury M."/>
        </authorList>
    </citation>
    <scope>NUCLEOTIDE SEQUENCE [LARGE SCALE GENOMIC DNA]</scope>
    <source>
        <strain evidence="21 26">ECM_75</strain>
    </source>
</reference>
<dbReference type="GO" id="GO:0008270">
    <property type="term" value="F:zinc ion binding"/>
    <property type="evidence" value="ECO:0007669"/>
    <property type="project" value="InterPro"/>
</dbReference>
<feature type="binding site" evidence="16">
    <location>
        <position position="34"/>
    </location>
    <ligand>
        <name>DNA</name>
        <dbReference type="ChEBI" id="CHEBI:16991"/>
    </ligand>
</feature>
<dbReference type="EMBL" id="RQTU01000002">
    <property type="protein sequence ID" value="RRD78023.1"/>
    <property type="molecule type" value="Genomic_DNA"/>
</dbReference>
<dbReference type="InterPro" id="IPR004026">
    <property type="entry name" value="Ada_DNA_repair_Zn-bd"/>
</dbReference>
<organism evidence="19">
    <name type="scientific">Escherichia coli</name>
    <dbReference type="NCBI Taxonomy" id="562"/>
    <lineage>
        <taxon>Bacteria</taxon>
        <taxon>Pseudomonadati</taxon>
        <taxon>Pseudomonadota</taxon>
        <taxon>Gammaproteobacteria</taxon>
        <taxon>Enterobacterales</taxon>
        <taxon>Enterobacteriaceae</taxon>
        <taxon>Escherichia</taxon>
    </lineage>
</organism>
<keyword evidence="6 16" id="KW-0862">Zinc</keyword>
<evidence type="ECO:0000313" key="25">
    <source>
        <dbReference type="Proteomes" id="UP000438958"/>
    </source>
</evidence>
<dbReference type="SUPFAM" id="SSF46767">
    <property type="entry name" value="Methylated DNA-protein cysteine methyltransferase, C-terminal domain"/>
    <property type="match status" value="1"/>
</dbReference>
<dbReference type="Pfam" id="PF01035">
    <property type="entry name" value="DNA_binding_1"/>
    <property type="match status" value="1"/>
</dbReference>
<dbReference type="PANTHER" id="PTHR10815">
    <property type="entry name" value="METHYLATED-DNA--PROTEIN-CYSTEINE METHYLTRANSFERASE"/>
    <property type="match status" value="1"/>
</dbReference>
<dbReference type="GO" id="GO:0032259">
    <property type="term" value="P:methylation"/>
    <property type="evidence" value="ECO:0007669"/>
    <property type="project" value="UniProtKB-KW"/>
</dbReference>
<evidence type="ECO:0000256" key="13">
    <source>
        <dbReference type="ARBA" id="ARBA00060908"/>
    </source>
</evidence>
<evidence type="ECO:0000256" key="9">
    <source>
        <dbReference type="ARBA" id="ARBA00023159"/>
    </source>
</evidence>
<dbReference type="PROSITE" id="PS00041">
    <property type="entry name" value="HTH_ARAC_FAMILY_1"/>
    <property type="match status" value="2"/>
</dbReference>
<dbReference type="InterPro" id="IPR036217">
    <property type="entry name" value="MethylDNA_cys_MeTrfase_DNAb"/>
</dbReference>
<evidence type="ECO:0000256" key="2">
    <source>
        <dbReference type="ARBA" id="ARBA00022603"/>
    </source>
</evidence>
<dbReference type="InterPro" id="IPR014048">
    <property type="entry name" value="MethylDNA_cys_MeTrfase_DNA-bd"/>
</dbReference>
<reference evidence="19" key="4">
    <citation type="submission" date="2019-09" db="EMBL/GenBank/DDBJ databases">
        <authorList>
            <consortium name="NCBI Pathogen Detection Project"/>
        </authorList>
    </citation>
    <scope>NUCLEOTIDE SEQUENCE</scope>
    <source>
        <strain evidence="19">EC00605</strain>
    </source>
</reference>
<dbReference type="InterPro" id="IPR018062">
    <property type="entry name" value="HTH_AraC-typ_CS"/>
</dbReference>
<feature type="active site" description="Nucleophile; methyl group acceptor from either O6-methylguanine or O4-methylthymine" evidence="15">
    <location>
        <position position="321"/>
    </location>
</feature>
<dbReference type="EMBL" id="DABGZR010000001">
    <property type="protein sequence ID" value="HAJ0994142.1"/>
    <property type="molecule type" value="Genomic_DNA"/>
</dbReference>
<comment type="catalytic activity">
    <reaction evidence="12">
        <text>a 6-O-methyl-2'-deoxyguanosine in DNA + L-cysteinyl-[protein] = S-methyl-L-cysteinyl-[protein] + a 2'-deoxyguanosine in DNA</text>
        <dbReference type="Rhea" id="RHEA:24000"/>
        <dbReference type="Rhea" id="RHEA-COMP:10131"/>
        <dbReference type="Rhea" id="RHEA-COMP:10132"/>
        <dbReference type="Rhea" id="RHEA-COMP:11367"/>
        <dbReference type="Rhea" id="RHEA-COMP:11368"/>
        <dbReference type="ChEBI" id="CHEBI:29950"/>
        <dbReference type="ChEBI" id="CHEBI:82612"/>
        <dbReference type="ChEBI" id="CHEBI:85445"/>
        <dbReference type="ChEBI" id="CHEBI:85448"/>
        <dbReference type="EC" id="2.1.1.63"/>
    </reaction>
</comment>
<dbReference type="Gene3D" id="1.10.10.60">
    <property type="entry name" value="Homeodomain-like"/>
    <property type="match status" value="1"/>
</dbReference>
<dbReference type="InterPro" id="IPR001497">
    <property type="entry name" value="MethylDNA_cys_MeTrfase_AS"/>
</dbReference>
<dbReference type="SMART" id="SM00342">
    <property type="entry name" value="HTH_ARAC"/>
    <property type="match status" value="1"/>
</dbReference>
<dbReference type="RefSeq" id="WP_000786378.1">
    <property type="nucleotide sequence ID" value="NZ_AP022098.1"/>
</dbReference>
<feature type="binding site" evidence="16">
    <location>
        <position position="43"/>
    </location>
    <ligand>
        <name>DNA</name>
        <dbReference type="ChEBI" id="CHEBI:16991"/>
    </ligand>
</feature>
<evidence type="ECO:0000313" key="20">
    <source>
        <dbReference type="EMBL" id="MSI68635.1"/>
    </source>
</evidence>
<dbReference type="GO" id="GO:0003908">
    <property type="term" value="F:methylated-DNA-[protein]-cysteine S-methyltransferase activity"/>
    <property type="evidence" value="ECO:0007669"/>
    <property type="project" value="UniProtKB-EC"/>
</dbReference>
<dbReference type="GO" id="GO:0043565">
    <property type="term" value="F:sequence-specific DNA binding"/>
    <property type="evidence" value="ECO:0007669"/>
    <property type="project" value="InterPro"/>
</dbReference>
<dbReference type="FunFam" id="1.10.10.10:FF:000410">
    <property type="entry name" value="ADA regulatory protein, putative"/>
    <property type="match status" value="1"/>
</dbReference>
<dbReference type="AlphaFoldDB" id="A0A0A1AC71"/>
<evidence type="ECO:0000256" key="12">
    <source>
        <dbReference type="ARBA" id="ARBA00049348"/>
    </source>
</evidence>
<keyword evidence="2 19" id="KW-0489">Methyltransferase</keyword>
<feature type="active site" description="Nucleophile; methyl group acceptor from methylphosphotriester" evidence="15">
    <location>
        <position position="38"/>
    </location>
</feature>
<dbReference type="PROSITE" id="PS01124">
    <property type="entry name" value="HTH_ARAC_FAMILY_2"/>
    <property type="match status" value="1"/>
</dbReference>
<dbReference type="PROSITE" id="PS00374">
    <property type="entry name" value="MGMT"/>
    <property type="match status" value="1"/>
</dbReference>
<reference evidence="22 27" key="6">
    <citation type="submission" date="2020-06" db="EMBL/GenBank/DDBJ databases">
        <title>REHAB project genomes.</title>
        <authorList>
            <person name="Shaw L.P."/>
        </authorList>
    </citation>
    <scope>NUCLEOTIDE SEQUENCE [LARGE SCALE GENOMIC DNA]</scope>
    <source>
        <strain evidence="22 27">RHB07-C04</strain>
    </source>
</reference>
<evidence type="ECO:0000313" key="26">
    <source>
        <dbReference type="Proteomes" id="UP000472856"/>
    </source>
</evidence>
<dbReference type="InterPro" id="IPR009057">
    <property type="entry name" value="Homeodomain-like_sf"/>
</dbReference>
<dbReference type="CDD" id="cd06445">
    <property type="entry name" value="ATase"/>
    <property type="match status" value="1"/>
</dbReference>
<evidence type="ECO:0000256" key="7">
    <source>
        <dbReference type="ARBA" id="ARBA00023015"/>
    </source>
</evidence>
<dbReference type="EMBL" id="CP057975">
    <property type="protein sequence ID" value="QMP47726.1"/>
    <property type="molecule type" value="Genomic_DNA"/>
</dbReference>
<evidence type="ECO:0000256" key="10">
    <source>
        <dbReference type="ARBA" id="ARBA00023163"/>
    </source>
</evidence>
<dbReference type="EMBL" id="WKUE01000008">
    <property type="protein sequence ID" value="MSI68635.1"/>
    <property type="molecule type" value="Genomic_DNA"/>
</dbReference>
<dbReference type="InterPro" id="IPR016221">
    <property type="entry name" value="Bifunct_regulatory_prot_Ada"/>
</dbReference>